<dbReference type="eggNOG" id="COG1832">
    <property type="taxonomic scope" value="Bacteria"/>
</dbReference>
<accession>D3P8U1</accession>
<sequence length="137" mass="15603">MITDDFLKKFLQEAKNIVIVGASNNPERASNGIMKFLMKKGYNCYPVNPNEEEVLGVKAYKSISDVPVTPDIVDVFRRSEFAPEIVKEAIKKGAKFIWLQEEVYSEEAKRLADEAGIPIVMDKCIFKEFMRLGMYAD</sequence>
<dbReference type="EMBL" id="AP011529">
    <property type="protein sequence ID" value="BAI81131.1"/>
    <property type="molecule type" value="Genomic_DNA"/>
</dbReference>
<dbReference type="RefSeq" id="WP_013008377.1">
    <property type="nucleotide sequence ID" value="NC_013939.1"/>
</dbReference>
<evidence type="ECO:0000313" key="2">
    <source>
        <dbReference type="EMBL" id="BAI81131.1"/>
    </source>
</evidence>
<protein>
    <recommendedName>
        <fullName evidence="1">CoA-binding domain-containing protein</fullName>
    </recommendedName>
</protein>
<dbReference type="AlphaFoldDB" id="D3P8U1"/>
<dbReference type="PANTHER" id="PTHR33303:SF2">
    <property type="entry name" value="COA-BINDING DOMAIN-CONTAINING PROTEIN"/>
    <property type="match status" value="1"/>
</dbReference>
<dbReference type="Pfam" id="PF13380">
    <property type="entry name" value="CoA_binding_2"/>
    <property type="match status" value="1"/>
</dbReference>
<reference evidence="2 3" key="1">
    <citation type="journal article" date="2010" name="DNA Res.">
        <title>Bacterial lifestyle in a deep-sea hydrothermal vent chimney revealed by the genome sequence of the thermophilic bacterium Deferribacter desulfuricans SSM1.</title>
        <authorList>
            <person name="Takaki Y."/>
            <person name="Shimamura S."/>
            <person name="Nakagawa S."/>
            <person name="Fukuhara Y."/>
            <person name="Horikawa H."/>
            <person name="Ankai A."/>
            <person name="Harada T."/>
            <person name="Hosoyama A."/>
            <person name="Oguchi A."/>
            <person name="Fukui S."/>
            <person name="Fujita N."/>
            <person name="Takami H."/>
            <person name="Takai K."/>
        </authorList>
    </citation>
    <scope>NUCLEOTIDE SEQUENCE [LARGE SCALE GENOMIC DNA]</scope>
    <source>
        <strain evidence="3">DSM 14783 / JCM 11476 / NBRC 101012 / SSM1</strain>
    </source>
</reference>
<dbReference type="PANTHER" id="PTHR33303">
    <property type="entry name" value="CYTOPLASMIC PROTEIN-RELATED"/>
    <property type="match status" value="1"/>
</dbReference>
<dbReference type="InterPro" id="IPR003781">
    <property type="entry name" value="CoA-bd"/>
</dbReference>
<evidence type="ECO:0000259" key="1">
    <source>
        <dbReference type="SMART" id="SM00881"/>
    </source>
</evidence>
<organism evidence="2 3">
    <name type="scientific">Deferribacter desulfuricans (strain DSM 14783 / JCM 11476 / NBRC 101012 / SSM1)</name>
    <dbReference type="NCBI Taxonomy" id="639282"/>
    <lineage>
        <taxon>Bacteria</taxon>
        <taxon>Pseudomonadati</taxon>
        <taxon>Deferribacterota</taxon>
        <taxon>Deferribacteres</taxon>
        <taxon>Deferribacterales</taxon>
        <taxon>Deferribacteraceae</taxon>
        <taxon>Deferribacter</taxon>
    </lineage>
</organism>
<dbReference type="KEGG" id="ddf:DEFDS_1675"/>
<dbReference type="OrthoDB" id="9804695at2"/>
<name>D3P8U1_DEFDS</name>
<dbReference type="HOGENOM" id="CLU_112567_0_0_0"/>
<dbReference type="SUPFAM" id="SSF51735">
    <property type="entry name" value="NAD(P)-binding Rossmann-fold domains"/>
    <property type="match status" value="1"/>
</dbReference>
<dbReference type="Gene3D" id="3.40.50.720">
    <property type="entry name" value="NAD(P)-binding Rossmann-like Domain"/>
    <property type="match status" value="1"/>
</dbReference>
<gene>
    <name evidence="2" type="ordered locus">DEFDS_1675</name>
</gene>
<proteinExistence type="predicted"/>
<evidence type="ECO:0000313" key="3">
    <source>
        <dbReference type="Proteomes" id="UP000001520"/>
    </source>
</evidence>
<dbReference type="Proteomes" id="UP000001520">
    <property type="component" value="Chromosome"/>
</dbReference>
<dbReference type="SMART" id="SM00881">
    <property type="entry name" value="CoA_binding"/>
    <property type="match status" value="1"/>
</dbReference>
<dbReference type="InterPro" id="IPR036291">
    <property type="entry name" value="NAD(P)-bd_dom_sf"/>
</dbReference>
<dbReference type="STRING" id="639282.DEFDS_1675"/>
<keyword evidence="3" id="KW-1185">Reference proteome</keyword>
<feature type="domain" description="CoA-binding" evidence="1">
    <location>
        <begin position="11"/>
        <end position="103"/>
    </location>
</feature>